<reference evidence="1" key="2">
    <citation type="journal article" date="2014" name="ISME J.">
        <title>Microbial stratification in low pH oxic and suboxic macroscopic growths along an acid mine drainage.</title>
        <authorList>
            <person name="Mendez-Garcia C."/>
            <person name="Mesa V."/>
            <person name="Sprenger R.R."/>
            <person name="Richter M."/>
            <person name="Diez M.S."/>
            <person name="Solano J."/>
            <person name="Bargiela R."/>
            <person name="Golyshina O.V."/>
            <person name="Manteca A."/>
            <person name="Ramos J.L."/>
            <person name="Gallego J.R."/>
            <person name="Llorente I."/>
            <person name="Martins Dos Santos V.A."/>
            <person name="Jensen O.N."/>
            <person name="Pelaez A.I."/>
            <person name="Sanchez J."/>
            <person name="Ferrer M."/>
        </authorList>
    </citation>
    <scope>NUCLEOTIDE SEQUENCE</scope>
</reference>
<reference evidence="1" key="1">
    <citation type="submission" date="2013-08" db="EMBL/GenBank/DDBJ databases">
        <authorList>
            <person name="Mendez C."/>
            <person name="Richter M."/>
            <person name="Ferrer M."/>
            <person name="Sanchez J."/>
        </authorList>
    </citation>
    <scope>NUCLEOTIDE SEQUENCE</scope>
</reference>
<proteinExistence type="predicted"/>
<protein>
    <submittedName>
        <fullName evidence="1">Uncharacterized protein</fullName>
    </submittedName>
</protein>
<comment type="caution">
    <text evidence="1">The sequence shown here is derived from an EMBL/GenBank/DDBJ whole genome shotgun (WGS) entry which is preliminary data.</text>
</comment>
<accession>T1B9C3</accession>
<name>T1B9C3_9ZZZZ</name>
<sequence length="241" mass="26869">MAGVLLRLEGEWSTRRMLRDDVLENLYGKAAANPRRLIDEALQVYLNLAKESQGFDFIASQHPIMGLHPGPTRTTDALSIADAARQAVLLYASLGQLDGWDELEDSDAPQPEEVTKWFATEVRDAVIAKRPELYKNFGRLAQLSQGGKPVRFGYLSDRAVLHFSVLHPVRQGPSVRDARARLWELSRAKEFAQLVHAALIAAVPRDDDPTLSPKQREGLRGNRAEIAREAGDVDMRVHTVT</sequence>
<organism evidence="1">
    <name type="scientific">mine drainage metagenome</name>
    <dbReference type="NCBI Taxonomy" id="410659"/>
    <lineage>
        <taxon>unclassified sequences</taxon>
        <taxon>metagenomes</taxon>
        <taxon>ecological metagenomes</taxon>
    </lineage>
</organism>
<gene>
    <name evidence="1" type="ORF">B1A_06880</name>
</gene>
<evidence type="ECO:0000313" key="1">
    <source>
        <dbReference type="EMBL" id="EQD69516.1"/>
    </source>
</evidence>
<dbReference type="AlphaFoldDB" id="T1B9C3"/>
<dbReference type="EMBL" id="AUZX01004978">
    <property type="protein sequence ID" value="EQD69516.1"/>
    <property type="molecule type" value="Genomic_DNA"/>
</dbReference>
<feature type="non-terminal residue" evidence="1">
    <location>
        <position position="241"/>
    </location>
</feature>